<sequence>MNPFPAENSLLNSDPYNSSTHIFKKMNRNFLIITLLAFSLISSCLQKPEETLAIGVLLTVPEAIYQQSIKLNRAILENHPDNITLNEQHIPHITLLHCYVQESDLSEIEQVLNGFYKTIEHDSLWADELQYSKAKTESFASIGIKRSRSLMALHENVIALLEPYILAEGSQQAYVQNVGGTPIDDFTLAYVPKFVSAHSYDNYNPHISLGVANTAILDSLAQHHFRATKFKAKAIGIYQLGAFGTAQKRIWESE</sequence>
<dbReference type="OrthoDB" id="268668at2"/>
<comment type="caution">
    <text evidence="1">The sequence shown here is derived from an EMBL/GenBank/DDBJ whole genome shotgun (WGS) entry which is preliminary data.</text>
</comment>
<proteinExistence type="predicted"/>
<keyword evidence="2" id="KW-1185">Reference proteome</keyword>
<dbReference type="InterPro" id="IPR009097">
    <property type="entry name" value="Cyclic_Pdiesterase"/>
</dbReference>
<dbReference type="Gene3D" id="3.90.1140.10">
    <property type="entry name" value="Cyclic phosphodiesterase"/>
    <property type="match status" value="1"/>
</dbReference>
<gene>
    <name evidence="1" type="ORF">ESZ48_04850</name>
</gene>
<evidence type="ECO:0000313" key="2">
    <source>
        <dbReference type="Proteomes" id="UP000289792"/>
    </source>
</evidence>
<reference evidence="1 2" key="1">
    <citation type="submission" date="2019-01" db="EMBL/GenBank/DDBJ databases">
        <title>Genome sequence of the Antarctic species Gelidibacter gilvus ACAM 158(T).</title>
        <authorList>
            <person name="Bowman J.P."/>
        </authorList>
    </citation>
    <scope>NUCLEOTIDE SEQUENCE [LARGE SCALE GENOMIC DNA]</scope>
    <source>
        <strain evidence="1 2">IC158</strain>
    </source>
</reference>
<name>A0A4Q0XHZ2_9FLAO</name>
<accession>A0A4Q0XHZ2</accession>
<dbReference type="Pfam" id="PF13563">
    <property type="entry name" value="2_5_RNA_ligase2"/>
    <property type="match status" value="1"/>
</dbReference>
<dbReference type="SUPFAM" id="SSF55144">
    <property type="entry name" value="LigT-like"/>
    <property type="match status" value="1"/>
</dbReference>
<dbReference type="EMBL" id="SDDZ01000002">
    <property type="protein sequence ID" value="RXJ51204.1"/>
    <property type="molecule type" value="Genomic_DNA"/>
</dbReference>
<dbReference type="Proteomes" id="UP000289792">
    <property type="component" value="Unassembled WGS sequence"/>
</dbReference>
<evidence type="ECO:0008006" key="3">
    <source>
        <dbReference type="Google" id="ProtNLM"/>
    </source>
</evidence>
<dbReference type="AlphaFoldDB" id="A0A4Q0XHZ2"/>
<protein>
    <recommendedName>
        <fullName evidence="3">2'-5' RNA ligase family protein</fullName>
    </recommendedName>
</protein>
<evidence type="ECO:0000313" key="1">
    <source>
        <dbReference type="EMBL" id="RXJ51204.1"/>
    </source>
</evidence>
<organism evidence="1 2">
    <name type="scientific">Gelidibacter gilvus</name>
    <dbReference type="NCBI Taxonomy" id="59602"/>
    <lineage>
        <taxon>Bacteria</taxon>
        <taxon>Pseudomonadati</taxon>
        <taxon>Bacteroidota</taxon>
        <taxon>Flavobacteriia</taxon>
        <taxon>Flavobacteriales</taxon>
        <taxon>Flavobacteriaceae</taxon>
        <taxon>Gelidibacter</taxon>
    </lineage>
</organism>